<organism evidence="1 2">
    <name type="scientific">Sphingomonas metalli</name>
    <dbReference type="NCBI Taxonomy" id="1779358"/>
    <lineage>
        <taxon>Bacteria</taxon>
        <taxon>Pseudomonadati</taxon>
        <taxon>Pseudomonadota</taxon>
        <taxon>Alphaproteobacteria</taxon>
        <taxon>Sphingomonadales</taxon>
        <taxon>Sphingomonadaceae</taxon>
        <taxon>Sphingomonas</taxon>
    </lineage>
</organism>
<dbReference type="Proteomes" id="UP000623067">
    <property type="component" value="Unassembled WGS sequence"/>
</dbReference>
<protein>
    <submittedName>
        <fullName evidence="1">Uncharacterized protein</fullName>
    </submittedName>
</protein>
<gene>
    <name evidence="1" type="ORF">GCM10011380_15450</name>
</gene>
<sequence>MADRAVAKQADLERTLKAIRKAGYPTARVIMEPGRTTIVAGPAEGATQPNTCDELFG</sequence>
<accession>A0A916T1H8</accession>
<evidence type="ECO:0000313" key="1">
    <source>
        <dbReference type="EMBL" id="GGB26794.1"/>
    </source>
</evidence>
<reference evidence="1" key="2">
    <citation type="submission" date="2020-09" db="EMBL/GenBank/DDBJ databases">
        <authorList>
            <person name="Sun Q."/>
            <person name="Zhou Y."/>
        </authorList>
    </citation>
    <scope>NUCLEOTIDE SEQUENCE</scope>
    <source>
        <strain evidence="1">CGMCC 1.15330</strain>
    </source>
</reference>
<keyword evidence="2" id="KW-1185">Reference proteome</keyword>
<dbReference type="AlphaFoldDB" id="A0A916T1H8"/>
<dbReference type="EMBL" id="BMIH01000002">
    <property type="protein sequence ID" value="GGB26794.1"/>
    <property type="molecule type" value="Genomic_DNA"/>
</dbReference>
<proteinExistence type="predicted"/>
<dbReference type="RefSeq" id="WP_188658168.1">
    <property type="nucleotide sequence ID" value="NZ_BMIH01000002.1"/>
</dbReference>
<comment type="caution">
    <text evidence="1">The sequence shown here is derived from an EMBL/GenBank/DDBJ whole genome shotgun (WGS) entry which is preliminary data.</text>
</comment>
<name>A0A916T1H8_9SPHN</name>
<evidence type="ECO:0000313" key="2">
    <source>
        <dbReference type="Proteomes" id="UP000623067"/>
    </source>
</evidence>
<reference evidence="1" key="1">
    <citation type="journal article" date="2014" name="Int. J. Syst. Evol. Microbiol.">
        <title>Complete genome sequence of Corynebacterium casei LMG S-19264T (=DSM 44701T), isolated from a smear-ripened cheese.</title>
        <authorList>
            <consortium name="US DOE Joint Genome Institute (JGI-PGF)"/>
            <person name="Walter F."/>
            <person name="Albersmeier A."/>
            <person name="Kalinowski J."/>
            <person name="Ruckert C."/>
        </authorList>
    </citation>
    <scope>NUCLEOTIDE SEQUENCE</scope>
    <source>
        <strain evidence="1">CGMCC 1.15330</strain>
    </source>
</reference>